<feature type="non-terminal residue" evidence="4">
    <location>
        <position position="822"/>
    </location>
</feature>
<dbReference type="Gene3D" id="3.40.50.10810">
    <property type="entry name" value="Tandem AAA-ATPase domain"/>
    <property type="match status" value="1"/>
</dbReference>
<feature type="compositionally biased region" description="Polar residues" evidence="2">
    <location>
        <begin position="98"/>
        <end position="112"/>
    </location>
</feature>
<feature type="region of interest" description="Disordered" evidence="2">
    <location>
        <begin position="245"/>
        <end position="276"/>
    </location>
</feature>
<feature type="compositionally biased region" description="Basic and acidic residues" evidence="2">
    <location>
        <begin position="134"/>
        <end position="143"/>
    </location>
</feature>
<dbReference type="GO" id="GO:0031297">
    <property type="term" value="P:replication fork processing"/>
    <property type="evidence" value="ECO:0007669"/>
    <property type="project" value="TreeGrafter"/>
</dbReference>
<evidence type="ECO:0000259" key="3">
    <source>
        <dbReference type="PROSITE" id="PS51192"/>
    </source>
</evidence>
<proteinExistence type="predicted"/>
<feature type="compositionally biased region" description="Polar residues" evidence="2">
    <location>
        <begin position="27"/>
        <end position="39"/>
    </location>
</feature>
<reference evidence="4 5" key="1">
    <citation type="journal article" date="2008" name="Nature">
        <title>The Phaeodactylum genome reveals the evolutionary history of diatom genomes.</title>
        <authorList>
            <person name="Bowler C."/>
            <person name="Allen A.E."/>
            <person name="Badger J.H."/>
            <person name="Grimwood J."/>
            <person name="Jabbari K."/>
            <person name="Kuo A."/>
            <person name="Maheswari U."/>
            <person name="Martens C."/>
            <person name="Maumus F."/>
            <person name="Otillar R.P."/>
            <person name="Rayko E."/>
            <person name="Salamov A."/>
            <person name="Vandepoele K."/>
            <person name="Beszteri B."/>
            <person name="Gruber A."/>
            <person name="Heijde M."/>
            <person name="Katinka M."/>
            <person name="Mock T."/>
            <person name="Valentin K."/>
            <person name="Verret F."/>
            <person name="Berges J.A."/>
            <person name="Brownlee C."/>
            <person name="Cadoret J.P."/>
            <person name="Chiovitti A."/>
            <person name="Choi C.J."/>
            <person name="Coesel S."/>
            <person name="De Martino A."/>
            <person name="Detter J.C."/>
            <person name="Durkin C."/>
            <person name="Falciatore A."/>
            <person name="Fournet J."/>
            <person name="Haruta M."/>
            <person name="Huysman M.J."/>
            <person name="Jenkins B.D."/>
            <person name="Jiroutova K."/>
            <person name="Jorgensen R.E."/>
            <person name="Joubert Y."/>
            <person name="Kaplan A."/>
            <person name="Kroger N."/>
            <person name="Kroth P.G."/>
            <person name="La Roche J."/>
            <person name="Lindquist E."/>
            <person name="Lommer M."/>
            <person name="Martin-Jezequel V."/>
            <person name="Lopez P.J."/>
            <person name="Lucas S."/>
            <person name="Mangogna M."/>
            <person name="McGinnis K."/>
            <person name="Medlin L.K."/>
            <person name="Montsant A."/>
            <person name="Oudot-Le Secq M.P."/>
            <person name="Napoli C."/>
            <person name="Obornik M."/>
            <person name="Parker M.S."/>
            <person name="Petit J.L."/>
            <person name="Porcel B.M."/>
            <person name="Poulsen N."/>
            <person name="Robison M."/>
            <person name="Rychlewski L."/>
            <person name="Rynearson T.A."/>
            <person name="Schmutz J."/>
            <person name="Shapiro H."/>
            <person name="Siaut M."/>
            <person name="Stanley M."/>
            <person name="Sussman M.R."/>
            <person name="Taylor A.R."/>
            <person name="Vardi A."/>
            <person name="von Dassow P."/>
            <person name="Vyverman W."/>
            <person name="Willis A."/>
            <person name="Wyrwicz L.S."/>
            <person name="Rokhsar D.S."/>
            <person name="Weissenbach J."/>
            <person name="Armbrust E.V."/>
            <person name="Green B.R."/>
            <person name="Van de Peer Y."/>
            <person name="Grigoriev I.V."/>
        </authorList>
    </citation>
    <scope>NUCLEOTIDE SEQUENCE [LARGE SCALE GENOMIC DNA]</scope>
    <source>
        <strain evidence="4 5">CCAP 1055/1</strain>
    </source>
</reference>
<feature type="compositionally biased region" description="Low complexity" evidence="2">
    <location>
        <begin position="87"/>
        <end position="97"/>
    </location>
</feature>
<dbReference type="SUPFAM" id="SSF52540">
    <property type="entry name" value="P-loop containing nucleoside triphosphate hydrolases"/>
    <property type="match status" value="1"/>
</dbReference>
<dbReference type="InterPro" id="IPR038718">
    <property type="entry name" value="SNF2-like_sf"/>
</dbReference>
<dbReference type="GO" id="GO:0005524">
    <property type="term" value="F:ATP binding"/>
    <property type="evidence" value="ECO:0007669"/>
    <property type="project" value="InterPro"/>
</dbReference>
<dbReference type="InterPro" id="IPR000330">
    <property type="entry name" value="SNF2_N"/>
</dbReference>
<evidence type="ECO:0000313" key="4">
    <source>
        <dbReference type="EMBL" id="EEC49770.1"/>
    </source>
</evidence>
<evidence type="ECO:0000313" key="5">
    <source>
        <dbReference type="Proteomes" id="UP000000759"/>
    </source>
</evidence>
<dbReference type="Pfam" id="PF00176">
    <property type="entry name" value="SNF2-rel_dom"/>
    <property type="match status" value="1"/>
</dbReference>
<accession>B7FV33</accession>
<protein>
    <recommendedName>
        <fullName evidence="3">Helicase ATP-binding domain-containing protein</fullName>
    </recommendedName>
</protein>
<keyword evidence="5" id="KW-1185">Reference proteome</keyword>
<feature type="compositionally biased region" description="Polar residues" evidence="2">
    <location>
        <begin position="146"/>
        <end position="170"/>
    </location>
</feature>
<dbReference type="InterPro" id="IPR027417">
    <property type="entry name" value="P-loop_NTPase"/>
</dbReference>
<dbReference type="AlphaFoldDB" id="B7FV33"/>
<feature type="region of interest" description="Disordered" evidence="2">
    <location>
        <begin position="197"/>
        <end position="221"/>
    </location>
</feature>
<dbReference type="GO" id="GO:0016787">
    <property type="term" value="F:hydrolase activity"/>
    <property type="evidence" value="ECO:0007669"/>
    <property type="project" value="UniProtKB-KW"/>
</dbReference>
<dbReference type="STRING" id="556484.B7FV33"/>
<dbReference type="PROSITE" id="PS51192">
    <property type="entry name" value="HELICASE_ATP_BIND_1"/>
    <property type="match status" value="1"/>
</dbReference>
<dbReference type="GO" id="GO:0006281">
    <property type="term" value="P:DNA repair"/>
    <property type="evidence" value="ECO:0007669"/>
    <property type="project" value="TreeGrafter"/>
</dbReference>
<dbReference type="GO" id="GO:0043596">
    <property type="term" value="C:nuclear replication fork"/>
    <property type="evidence" value="ECO:0007669"/>
    <property type="project" value="TreeGrafter"/>
</dbReference>
<dbReference type="PANTHER" id="PTHR45766:SF6">
    <property type="entry name" value="SWI_SNF-RELATED MATRIX-ASSOCIATED ACTIN-DEPENDENT REGULATOR OF CHROMATIN SUBFAMILY A-LIKE PROTEIN 1"/>
    <property type="match status" value="1"/>
</dbReference>
<dbReference type="eggNOG" id="KOG1000">
    <property type="taxonomic scope" value="Eukaryota"/>
</dbReference>
<dbReference type="InParanoid" id="B7FV33"/>
<feature type="compositionally biased region" description="Polar residues" evidence="2">
    <location>
        <begin position="65"/>
        <end position="74"/>
    </location>
</feature>
<feature type="domain" description="Helicase ATP-binding" evidence="3">
    <location>
        <begin position="453"/>
        <end position="638"/>
    </location>
</feature>
<dbReference type="PANTHER" id="PTHR45766">
    <property type="entry name" value="DNA ANNEALING HELICASE AND ENDONUCLEASE ZRANB3 FAMILY MEMBER"/>
    <property type="match status" value="1"/>
</dbReference>
<reference evidence="5" key="2">
    <citation type="submission" date="2008-08" db="EMBL/GenBank/DDBJ databases">
        <authorList>
            <consortium name="Diatom Consortium"/>
            <person name="Grigoriev I."/>
            <person name="Grimwood J."/>
            <person name="Kuo A."/>
            <person name="Otillar R.P."/>
            <person name="Salamov A."/>
            <person name="Detter J.C."/>
            <person name="Lindquist E."/>
            <person name="Shapiro H."/>
            <person name="Lucas S."/>
            <person name="Glavina del Rio T."/>
            <person name="Pitluck S."/>
            <person name="Rokhsar D."/>
            <person name="Bowler C."/>
        </authorList>
    </citation>
    <scope>GENOME REANNOTATION</scope>
    <source>
        <strain evidence="5">CCAP 1055/1</strain>
    </source>
</reference>
<dbReference type="Proteomes" id="UP000000759">
    <property type="component" value="Chromosome 5"/>
</dbReference>
<name>B7FV33_PHATC</name>
<dbReference type="RefSeq" id="XP_002179072.1">
    <property type="nucleotide sequence ID" value="XM_002179036.1"/>
</dbReference>
<gene>
    <name evidence="4" type="ORF">PHATRDRAFT_44966</name>
</gene>
<evidence type="ECO:0000256" key="1">
    <source>
        <dbReference type="ARBA" id="ARBA00022801"/>
    </source>
</evidence>
<sequence>MIAPEDAEESKGRIPLYFLSEAEGNSARETPTMGPTSPQEYALESFNGRKSPSSLAAFCVDSHSDAPSASSGLWSQEIIPPTNPKRSGSFHGSSSGSTPDLSAAESSMNSKVAESFNEGANVEIGSHQGPIVNRTERTNKEKLPNYNRSIKSVADFSSQAEDPRPTSATACSSIRPNISKIPAESGKIIDLLDDETDTKPAAVPSTEPLTKRYKLDNPIPNRTALESHNGRVAHMPDWMQQLSTASKGVPRIPGHSSEMGRKPQNTRPSSKEPPAASILQSRYQFDAPRYIDLQGFKPTWVDIIPTAPLRLQSTSDRLQPKRYQLSLLNVNHFTIYGLPTSFDGPPTSISGLRKDIKSIARDHGDKATYERDKESDEGGKWRIPLAAYQTFVTFLLSAPNTRVDGIPDIQLKIASLERARQDKGYPTIDKLIEDGVPRGLAKALAPFQRGGVDFVLEKDGRALIADDMGLGKTMQGIASMSVYRHEWPLLVLCPSGARYHWESEFHYWLGVDSAINKRSEDDAENEEAGGIDEDLLTSSEIHVLTSGKDEVIPHKWTKVVICSYGLAPVLVDTGKLFPGQFRCAIVDESHMLKNKNAKRTALLMPVLNATDRCVLLSGTPALSRPLELWPQLFILGTEQHGWWNSEAEFIEKYVKKGGPRLKAELHTLLTSTVMIRRLKIDILKSLPVKIREKAEIHVLHEEQRKEFMQLLLDLRQGKGALGIIAKQQHEDLYTPTVEVIDPGLAAIAPISILDKSVDQVDDQADTRSAAVSALRLELQAQFLEGQTSISNSLTVNAHQLTPEMYDNLKAELTGRLRLDLNL</sequence>
<dbReference type="KEGG" id="pti:PHATRDRAFT_44966"/>
<dbReference type="SMART" id="SM00487">
    <property type="entry name" value="DEXDc"/>
    <property type="match status" value="1"/>
</dbReference>
<dbReference type="OrthoDB" id="2801544at2759"/>
<dbReference type="EMBL" id="CM000608">
    <property type="protein sequence ID" value="EEC49770.1"/>
    <property type="molecule type" value="Genomic_DNA"/>
</dbReference>
<dbReference type="InterPro" id="IPR014001">
    <property type="entry name" value="Helicase_ATP-bd"/>
</dbReference>
<keyword evidence="1" id="KW-0378">Hydrolase</keyword>
<dbReference type="PaxDb" id="2850-Phatr44966"/>
<evidence type="ECO:0000256" key="2">
    <source>
        <dbReference type="SAM" id="MobiDB-lite"/>
    </source>
</evidence>
<feature type="region of interest" description="Disordered" evidence="2">
    <location>
        <begin position="1"/>
        <end position="47"/>
    </location>
</feature>
<dbReference type="GeneID" id="7199493"/>
<organism evidence="4 5">
    <name type="scientific">Phaeodactylum tricornutum (strain CCAP 1055/1)</name>
    <dbReference type="NCBI Taxonomy" id="556484"/>
    <lineage>
        <taxon>Eukaryota</taxon>
        <taxon>Sar</taxon>
        <taxon>Stramenopiles</taxon>
        <taxon>Ochrophyta</taxon>
        <taxon>Bacillariophyta</taxon>
        <taxon>Bacillariophyceae</taxon>
        <taxon>Bacillariophycidae</taxon>
        <taxon>Naviculales</taxon>
        <taxon>Phaeodactylaceae</taxon>
        <taxon>Phaeodactylum</taxon>
    </lineage>
</organism>
<feature type="region of interest" description="Disordered" evidence="2">
    <location>
        <begin position="62"/>
        <end position="170"/>
    </location>
</feature>